<dbReference type="Proteomes" id="UP001107558">
    <property type="component" value="Chromosome 2"/>
</dbReference>
<reference evidence="2" key="1">
    <citation type="submission" date="2021-03" db="EMBL/GenBank/DDBJ databases">
        <title>Chromosome level genome of the anhydrobiotic midge Polypedilum vanderplanki.</title>
        <authorList>
            <person name="Yoshida Y."/>
            <person name="Kikawada T."/>
            <person name="Gusev O."/>
        </authorList>
    </citation>
    <scope>NUCLEOTIDE SEQUENCE</scope>
    <source>
        <strain evidence="2">NIAS01</strain>
        <tissue evidence="2">Whole body or cell culture</tissue>
    </source>
</reference>
<accession>A0A9J6C871</accession>
<evidence type="ECO:0000313" key="2">
    <source>
        <dbReference type="EMBL" id="KAG5678056.1"/>
    </source>
</evidence>
<organism evidence="2 3">
    <name type="scientific">Polypedilum vanderplanki</name>
    <name type="common">Sleeping chironomid midge</name>
    <dbReference type="NCBI Taxonomy" id="319348"/>
    <lineage>
        <taxon>Eukaryota</taxon>
        <taxon>Metazoa</taxon>
        <taxon>Ecdysozoa</taxon>
        <taxon>Arthropoda</taxon>
        <taxon>Hexapoda</taxon>
        <taxon>Insecta</taxon>
        <taxon>Pterygota</taxon>
        <taxon>Neoptera</taxon>
        <taxon>Endopterygota</taxon>
        <taxon>Diptera</taxon>
        <taxon>Nematocera</taxon>
        <taxon>Chironomoidea</taxon>
        <taxon>Chironomidae</taxon>
        <taxon>Chironominae</taxon>
        <taxon>Polypedilum</taxon>
        <taxon>Polypedilum</taxon>
    </lineage>
</organism>
<keyword evidence="3" id="KW-1185">Reference proteome</keyword>
<evidence type="ECO:0000256" key="1">
    <source>
        <dbReference type="SAM" id="Phobius"/>
    </source>
</evidence>
<proteinExistence type="predicted"/>
<evidence type="ECO:0000313" key="3">
    <source>
        <dbReference type="Proteomes" id="UP001107558"/>
    </source>
</evidence>
<sequence length="274" mass="31232">MSTVEEKNKQSFKKLILIRQASLDKIKCSAYSTIGSIFSEKSSLIYILENAMNSSRTFVQIPVLTIIIPSVHFICVAMSILINLIRKKYSGGMSFENLDKFIFELNQLKLERKQSIQRLKQKQEETDKPVDVKIKSTEGTFERHEQDKVFHDADIVIVKKRDNLLAIASFVSIAFVYTQMTLLLLIIFGMSAMKLGLLFMLICIAALAYFTLKISFTIKLSERHRNSRQLKSVRHKLSGKALTLRQITCVLPQIIFNSCGSSGKFSMWNKSKSS</sequence>
<dbReference type="OrthoDB" id="10470127at2759"/>
<protein>
    <submittedName>
        <fullName evidence="2">Uncharacterized protein</fullName>
    </submittedName>
</protein>
<feature type="transmembrane region" description="Helical" evidence="1">
    <location>
        <begin position="164"/>
        <end position="189"/>
    </location>
</feature>
<dbReference type="AlphaFoldDB" id="A0A9J6C871"/>
<keyword evidence="1" id="KW-1133">Transmembrane helix</keyword>
<name>A0A9J6C871_POLVA</name>
<feature type="transmembrane region" description="Helical" evidence="1">
    <location>
        <begin position="195"/>
        <end position="218"/>
    </location>
</feature>
<comment type="caution">
    <text evidence="2">The sequence shown here is derived from an EMBL/GenBank/DDBJ whole genome shotgun (WGS) entry which is preliminary data.</text>
</comment>
<keyword evidence="1" id="KW-0812">Transmembrane</keyword>
<feature type="transmembrane region" description="Helical" evidence="1">
    <location>
        <begin position="61"/>
        <end position="85"/>
    </location>
</feature>
<gene>
    <name evidence="2" type="ORF">PVAND_007759</name>
</gene>
<dbReference type="EMBL" id="JADBJN010000002">
    <property type="protein sequence ID" value="KAG5678056.1"/>
    <property type="molecule type" value="Genomic_DNA"/>
</dbReference>
<keyword evidence="1" id="KW-0472">Membrane</keyword>